<dbReference type="InterPro" id="IPR000277">
    <property type="entry name" value="Cys/Met-Metab_PyrdxlP-dep_enz"/>
</dbReference>
<sequence length="412" mass="45313">MDGFRANDVSFPTRAIRVGSEPEKWNSMAVVPPISLSTTFKQHAPAQFKKYEYSRSGNPTRDCLEECLASLEDAKYGLVFASGLAATTTIMHMLSSGDHVITMNDLYGGTNRYFKRVLIKQGITVEFIDTTVLDNVKAALKPNTKMVWCETPTNPLLQITDIAAVSKIVKEYNKDILIVVDNTFLSPYNQRPLPLGADMVMHSCTKYLNGHSDVVMGAVCTSHEEAHNQLRFLQNAIGGVPSPFDCYLVNRSLKTLAVRMMQHHKNGMAVAKFLEGHPAVERVLHPGLPSHPQHELAKRQCFGHSGMVTFFLKGDDLEVSKKFFSSIEVFTLAESLGGYESLCELPSLMTHSSVSPEERAKLGITDSLIRLSVGLESIEDLISDLDKALNVCLAEMNKTARNTTDAAAAAAT</sequence>
<reference evidence="10" key="1">
    <citation type="journal article" date="2018" name="Biosci. Biotechnol. Biochem.">
        <title>Polysaccharide hydrolase of the hadal zone amphipods Hirondellea gigas.</title>
        <authorList>
            <person name="Kobayashi H."/>
            <person name="Nagahama T."/>
            <person name="Arai W."/>
            <person name="Sasagawa Y."/>
            <person name="Umeda M."/>
            <person name="Hayashi T."/>
            <person name="Nikaido I."/>
            <person name="Watanabe H."/>
            <person name="Oguri K."/>
            <person name="Kitazato H."/>
            <person name="Fujioka K."/>
            <person name="Kido Y."/>
            <person name="Takami H."/>
        </authorList>
    </citation>
    <scope>NUCLEOTIDE SEQUENCE</scope>
    <source>
        <tissue evidence="10">Whole body</tissue>
    </source>
</reference>
<feature type="modified residue" description="N6-(pyridoxal phosphate)lysine" evidence="8">
    <location>
        <position position="206"/>
    </location>
</feature>
<dbReference type="InterPro" id="IPR015421">
    <property type="entry name" value="PyrdxlP-dep_Trfase_major"/>
</dbReference>
<dbReference type="CDD" id="cd00614">
    <property type="entry name" value="CGS_like"/>
    <property type="match status" value="1"/>
</dbReference>
<evidence type="ECO:0000256" key="5">
    <source>
        <dbReference type="ARBA" id="ARBA00022898"/>
    </source>
</evidence>
<keyword evidence="6" id="KW-0028">Amino-acid biosynthesis</keyword>
<dbReference type="UniPathway" id="UPA00136">
    <property type="reaction ID" value="UER00202"/>
</dbReference>
<dbReference type="FunFam" id="3.40.640.10:FF:000009">
    <property type="entry name" value="Cystathionine gamma-synthase homolog"/>
    <property type="match status" value="1"/>
</dbReference>
<evidence type="ECO:0000256" key="4">
    <source>
        <dbReference type="ARBA" id="ARBA00012085"/>
    </source>
</evidence>
<evidence type="ECO:0000256" key="9">
    <source>
        <dbReference type="RuleBase" id="RU362118"/>
    </source>
</evidence>
<protein>
    <recommendedName>
        <fullName evidence="4">cystathionine gamma-lyase</fullName>
        <ecNumber evidence="4">4.4.1.1</ecNumber>
    </recommendedName>
    <alternativeName>
        <fullName evidence="7">Gamma-cystathionase</fullName>
    </alternativeName>
</protein>
<dbReference type="GO" id="GO:0004123">
    <property type="term" value="F:cystathionine gamma-lyase activity"/>
    <property type="evidence" value="ECO:0007669"/>
    <property type="project" value="TreeGrafter"/>
</dbReference>
<evidence type="ECO:0000256" key="6">
    <source>
        <dbReference type="ARBA" id="ARBA00023192"/>
    </source>
</evidence>
<dbReference type="GO" id="GO:0019343">
    <property type="term" value="P:cysteine biosynthetic process via cystathionine"/>
    <property type="evidence" value="ECO:0007669"/>
    <property type="project" value="TreeGrafter"/>
</dbReference>
<keyword evidence="10" id="KW-0456">Lyase</keyword>
<evidence type="ECO:0000256" key="2">
    <source>
        <dbReference type="ARBA" id="ARBA00005038"/>
    </source>
</evidence>
<dbReference type="FunFam" id="3.90.1150.10:FF:000008">
    <property type="entry name" value="Cystathionine gamma-synthase"/>
    <property type="match status" value="1"/>
</dbReference>
<dbReference type="PANTHER" id="PTHR11808">
    <property type="entry name" value="TRANS-SULFURATION ENZYME FAMILY MEMBER"/>
    <property type="match status" value="1"/>
</dbReference>
<dbReference type="GO" id="GO:0005737">
    <property type="term" value="C:cytoplasm"/>
    <property type="evidence" value="ECO:0007669"/>
    <property type="project" value="TreeGrafter"/>
</dbReference>
<dbReference type="EMBL" id="IACF01002415">
    <property type="protein sequence ID" value="LAB68069.1"/>
    <property type="molecule type" value="mRNA"/>
</dbReference>
<dbReference type="GO" id="GO:0019346">
    <property type="term" value="P:transsulfuration"/>
    <property type="evidence" value="ECO:0007669"/>
    <property type="project" value="InterPro"/>
</dbReference>
<dbReference type="InterPro" id="IPR015424">
    <property type="entry name" value="PyrdxlP-dep_Trfase"/>
</dbReference>
<dbReference type="PIRSF" id="PIRSF001434">
    <property type="entry name" value="CGS"/>
    <property type="match status" value="1"/>
</dbReference>
<keyword evidence="5 8" id="KW-0663">Pyridoxal phosphate</keyword>
<dbReference type="InterPro" id="IPR015422">
    <property type="entry name" value="PyrdxlP-dep_Trfase_small"/>
</dbReference>
<comment type="pathway">
    <text evidence="2">Amino-acid biosynthesis; L-cysteine biosynthesis; L-cysteine from L-homocysteine and L-serine: step 2/2.</text>
</comment>
<dbReference type="SUPFAM" id="SSF53383">
    <property type="entry name" value="PLP-dependent transferases"/>
    <property type="match status" value="1"/>
</dbReference>
<accession>A0A2P2I236</accession>
<dbReference type="Pfam" id="PF01053">
    <property type="entry name" value="Cys_Met_Meta_PP"/>
    <property type="match status" value="1"/>
</dbReference>
<dbReference type="EC" id="4.4.1.1" evidence="4"/>
<evidence type="ECO:0000256" key="8">
    <source>
        <dbReference type="PIRSR" id="PIRSR001434-2"/>
    </source>
</evidence>
<keyword evidence="6" id="KW-0198">Cysteine biosynthesis</keyword>
<dbReference type="GO" id="GO:0030170">
    <property type="term" value="F:pyridoxal phosphate binding"/>
    <property type="evidence" value="ECO:0007669"/>
    <property type="project" value="InterPro"/>
</dbReference>
<proteinExistence type="evidence at transcript level"/>
<evidence type="ECO:0000256" key="3">
    <source>
        <dbReference type="ARBA" id="ARBA00009077"/>
    </source>
</evidence>
<evidence type="ECO:0000256" key="1">
    <source>
        <dbReference type="ARBA" id="ARBA00001933"/>
    </source>
</evidence>
<name>A0A2P2I236_9CRUS</name>
<evidence type="ECO:0000313" key="10">
    <source>
        <dbReference type="EMBL" id="LAB68069.1"/>
    </source>
</evidence>
<comment type="cofactor">
    <cofactor evidence="1 9">
        <name>pyridoxal 5'-phosphate</name>
        <dbReference type="ChEBI" id="CHEBI:597326"/>
    </cofactor>
</comment>
<dbReference type="Gene3D" id="3.90.1150.10">
    <property type="entry name" value="Aspartate Aminotransferase, domain 1"/>
    <property type="match status" value="1"/>
</dbReference>
<organism evidence="10">
    <name type="scientific">Hirondellea gigas</name>
    <dbReference type="NCBI Taxonomy" id="1518452"/>
    <lineage>
        <taxon>Eukaryota</taxon>
        <taxon>Metazoa</taxon>
        <taxon>Ecdysozoa</taxon>
        <taxon>Arthropoda</taxon>
        <taxon>Crustacea</taxon>
        <taxon>Multicrustacea</taxon>
        <taxon>Malacostraca</taxon>
        <taxon>Eumalacostraca</taxon>
        <taxon>Peracarida</taxon>
        <taxon>Amphipoda</taxon>
        <taxon>Amphilochidea</taxon>
        <taxon>Lysianassida</taxon>
        <taxon>Lysianassidira</taxon>
        <taxon>Lysianassoidea</taxon>
        <taxon>Lysianassidae</taxon>
        <taxon>Hirondellea</taxon>
    </lineage>
</organism>
<dbReference type="PROSITE" id="PS00868">
    <property type="entry name" value="CYS_MET_METAB_PP"/>
    <property type="match status" value="1"/>
</dbReference>
<dbReference type="Gene3D" id="3.40.640.10">
    <property type="entry name" value="Type I PLP-dependent aspartate aminotransferase-like (Major domain)"/>
    <property type="match status" value="1"/>
</dbReference>
<comment type="similarity">
    <text evidence="3 9">Belongs to the trans-sulfuration enzymes family.</text>
</comment>
<dbReference type="InterPro" id="IPR054542">
    <property type="entry name" value="Cys_met_metab_PP"/>
</dbReference>
<evidence type="ECO:0000256" key="7">
    <source>
        <dbReference type="ARBA" id="ARBA00029853"/>
    </source>
</evidence>
<dbReference type="PANTHER" id="PTHR11808:SF15">
    <property type="entry name" value="CYSTATHIONINE GAMMA-LYASE"/>
    <property type="match status" value="1"/>
</dbReference>
<dbReference type="AlphaFoldDB" id="A0A2P2I236"/>